<evidence type="ECO:0000313" key="4">
    <source>
        <dbReference type="Proteomes" id="UP000219281"/>
    </source>
</evidence>
<accession>A0A286A723</accession>
<dbReference type="PROSITE" id="PS51194">
    <property type="entry name" value="HELICASE_CTER"/>
    <property type="match status" value="1"/>
</dbReference>
<dbReference type="PANTHER" id="PTHR41313">
    <property type="entry name" value="ADENINE-SPECIFIC METHYLTRANSFERASE"/>
    <property type="match status" value="1"/>
</dbReference>
<name>A0A286A723_9SPHI</name>
<evidence type="ECO:0000259" key="2">
    <source>
        <dbReference type="PROSITE" id="PS51194"/>
    </source>
</evidence>
<dbReference type="OrthoDB" id="9815272at2"/>
<evidence type="ECO:0000256" key="1">
    <source>
        <dbReference type="SAM" id="Coils"/>
    </source>
</evidence>
<keyword evidence="3" id="KW-0489">Methyltransferase</keyword>
<dbReference type="Gene3D" id="3.40.50.150">
    <property type="entry name" value="Vaccinia Virus protein VP39"/>
    <property type="match status" value="1"/>
</dbReference>
<feature type="coiled-coil region" evidence="1">
    <location>
        <begin position="1730"/>
        <end position="1781"/>
    </location>
</feature>
<dbReference type="SUPFAM" id="SSF52540">
    <property type="entry name" value="P-loop containing nucleoside triphosphate hydrolases"/>
    <property type="match status" value="2"/>
</dbReference>
<dbReference type="PANTHER" id="PTHR41313:SF1">
    <property type="entry name" value="DNA METHYLASE ADENINE-SPECIFIC DOMAIN-CONTAINING PROTEIN"/>
    <property type="match status" value="1"/>
</dbReference>
<dbReference type="GO" id="GO:0006304">
    <property type="term" value="P:DNA modification"/>
    <property type="evidence" value="ECO:0007669"/>
    <property type="project" value="InterPro"/>
</dbReference>
<reference evidence="4" key="1">
    <citation type="submission" date="2017-09" db="EMBL/GenBank/DDBJ databases">
        <authorList>
            <person name="Varghese N."/>
            <person name="Submissions S."/>
        </authorList>
    </citation>
    <scope>NUCLEOTIDE SEQUENCE [LARGE SCALE GENOMIC DNA]</scope>
    <source>
        <strain evidence="4">CGMCC 1.12803</strain>
    </source>
</reference>
<keyword evidence="3" id="KW-0808">Transferase</keyword>
<dbReference type="GO" id="GO:0032259">
    <property type="term" value="P:methylation"/>
    <property type="evidence" value="ECO:0007669"/>
    <property type="project" value="UniProtKB-KW"/>
</dbReference>
<dbReference type="SUPFAM" id="SSF53335">
    <property type="entry name" value="S-adenosyl-L-methionine-dependent methyltransferases"/>
    <property type="match status" value="1"/>
</dbReference>
<organism evidence="3 4">
    <name type="scientific">Pedobacter xixiisoli</name>
    <dbReference type="NCBI Taxonomy" id="1476464"/>
    <lineage>
        <taxon>Bacteria</taxon>
        <taxon>Pseudomonadati</taxon>
        <taxon>Bacteroidota</taxon>
        <taxon>Sphingobacteriia</taxon>
        <taxon>Sphingobacteriales</taxon>
        <taxon>Sphingobacteriaceae</taxon>
        <taxon>Pedobacter</taxon>
    </lineage>
</organism>
<dbReference type="InterPro" id="IPR014001">
    <property type="entry name" value="Helicase_ATP-bd"/>
</dbReference>
<gene>
    <name evidence="3" type="ORF">SAMN06297358_2637</name>
</gene>
<protein>
    <submittedName>
        <fullName evidence="3">Adenine-specific DNA methylase, N12 class</fullName>
    </submittedName>
</protein>
<dbReference type="RefSeq" id="WP_097132479.1">
    <property type="nucleotide sequence ID" value="NZ_OCMT01000003.1"/>
</dbReference>
<dbReference type="InterPro" id="IPR029063">
    <property type="entry name" value="SAM-dependent_MTases_sf"/>
</dbReference>
<feature type="domain" description="Helicase C-terminal" evidence="2">
    <location>
        <begin position="1366"/>
        <end position="1544"/>
    </location>
</feature>
<dbReference type="Gene3D" id="3.40.50.300">
    <property type="entry name" value="P-loop containing nucleotide triphosphate hydrolases"/>
    <property type="match status" value="2"/>
</dbReference>
<dbReference type="SMART" id="SM00487">
    <property type="entry name" value="DEXDc"/>
    <property type="match status" value="1"/>
</dbReference>
<dbReference type="Pfam" id="PF07669">
    <property type="entry name" value="Eco57I"/>
    <property type="match status" value="1"/>
</dbReference>
<dbReference type="InterPro" id="IPR052933">
    <property type="entry name" value="DNA_Protect_Modify"/>
</dbReference>
<dbReference type="EMBL" id="OCMT01000003">
    <property type="protein sequence ID" value="SOD17687.1"/>
    <property type="molecule type" value="Genomic_DNA"/>
</dbReference>
<dbReference type="InterPro" id="IPR027417">
    <property type="entry name" value="P-loop_NTPase"/>
</dbReference>
<keyword evidence="1" id="KW-0175">Coiled coil</keyword>
<keyword evidence="4" id="KW-1185">Reference proteome</keyword>
<dbReference type="InterPro" id="IPR011639">
    <property type="entry name" value="MethylTrfase_TaqI-like_dom"/>
</dbReference>
<dbReference type="InterPro" id="IPR001650">
    <property type="entry name" value="Helicase_C-like"/>
</dbReference>
<sequence>MAYNSLHKLRANILAIKIALKWSVERNTLSILELSKLRAYSGFGGIKAILHPEAPLEQWEKQGISKADRAMYEEIMDLHQTLRKHFGDQQYKQVISSLRNSVLTSFYTPEVIPNTFYSVLETIGIKPQRIYEPSAGVGIFVEEAFKAFPDIKHVSAVEKDQLTGLILTAVNSAHGDKVTTQIRGLEETPKTEDGQFDLVVSNIPFGNFKVYDNTFAPSGITSKIHNYFFAKGLEKLSEGGILCYLTTDGFLNSPSNRDAREYVFKSADFLAVAAMPDNLMKDTGGTEAPSHLLIVQRRDDKTVLSAAEKELLETVVRTNEFGEYHVNEYLHKRPELLVGDKISEDRNQYGQPHQRIWQETKLEEVGKRLRGILTEGLDLYFVKARYPKHHTQEIREIATVTKVLTYAPMPEEAVKEQFAVQLGLFDIAPVEILDKAKAYLTEQDKIEIRKDSARIVCTISTTDRPAHEVIVMIVAKPTKSEQYRYKIFSNVQEVTTSNKWYQGTEIRKHIEQVSDRLLQFNHQYIYKGDQLLTDAFVLHHNAVIGVDIVKSYYREGTLVVENDKIGQLVKLDQVAGKAEFKQLPIQTNLQFYKSYCQLRDKYMHLSQMEASAEPVPDILRMELDSHYEEFVSKFGSLNSRENRRRILEDRGCGLIVLASLERRAGDQFVKADILTTSTVKKEETFVTDQPALALAHCLNKVGKVELQIIAAALDVDSETAIVKLGDLIYLNPKTNNWETADQFLSGNVVRKLHDTIAAIKDDAANVQYKRSLEALERSQPEKIPFELLDFNLGERWIPVTFYKEFASQLFETECQIAFFSSIDTFKVKAKRNTKVDNEFAVIPKSGRKMYGYTLLEHALENTAPNFTIEETGIGGSTIRRPDNDAIQLAYQKIENIRERFVVWLNELPPEKKVELETIYNGKFNCYKLRENDGSHLTFPGLDLQALGINDLYSSQKNAVWRIIQDRGALIDHEVGLGKTLTMIVASYEMKRLGICNKPVILGLQSNVGQIAEAYRTAYPTANIIAPDENDFSPRNRVRLLHEIKNNNWDCVILTHEQFEKIEQAEEIQQQIFRDLLYNVEKDLDTLEDLGEEISKEMRTGLEVKKNNLAVKLKTVQDRMANRKDSGITFQNIGIDHLFVDESHKFKNLAFTTRHRNVAGLGNSEGSQRAMNMLFAVRTLQQKFDQDLCATFLSGTPISNSLTELYLIFYYLRPRELEAQGIENFDGWAAVYAKKTSDFEFNVANEIVVKERFRFFIKVPELAMFYNEIADYKTADHIRLDKPVIEETLVNIKPTDEQVEFIDRLMKFAKSGNAEYLGRAKLSSKEDKARMLIATNYAKKLAVDMRLISQSRYFDHPNNKISVCAKKIAQIHSDTKEYKGTQLVFCDMGTPGTDGFNIYQALLSKLVNEYGIPKESIAFVHNYKRSQKNELFTKVNNGEIRVLLGSTEKLGTGNNSQQRIVAIHHLDTPWKPSEFEQRNGRGARQGNWVAKQFRDNKVEVFVYATERSLDAYKFNLLRNKQFFISQMKSNQLQVRTIDEGAMDEKSGMNFAEYLAILSGDTSLMEKAKLEKKIAALESLKKIHYNEHSRNRSQIENKTLKLASSAKMIVRLKIDRDHYQSVLKLSKDGIKENPIRLIGIKSNDSEALGNHIIDVYNSWLPKDLNDSQRIGSLYGYDLHIERRAYDDKNMLFAQRNPNGIKYYYNNGEPNILNPKLAARYFLNAIARVDQVLEKYENDGVTLKKEIADLNALNSLEFTREKDLQEFKKALKELEKEIREKIQSGPSNEDTPIEEVTIADGVCLPTTTSDILKEGKVVKLQPDRGEEKMYAQIRRNTRTKFRR</sequence>
<dbReference type="PRINTS" id="PR00507">
    <property type="entry name" value="N12N6MTFRASE"/>
</dbReference>
<proteinExistence type="predicted"/>
<dbReference type="Pfam" id="PF00271">
    <property type="entry name" value="Helicase_C"/>
    <property type="match status" value="1"/>
</dbReference>
<dbReference type="Proteomes" id="UP000219281">
    <property type="component" value="Unassembled WGS sequence"/>
</dbReference>
<dbReference type="GO" id="GO:0009007">
    <property type="term" value="F:site-specific DNA-methyltransferase (adenine-specific) activity"/>
    <property type="evidence" value="ECO:0007669"/>
    <property type="project" value="UniProtKB-EC"/>
</dbReference>
<evidence type="ECO:0000313" key="3">
    <source>
        <dbReference type="EMBL" id="SOD17687.1"/>
    </source>
</evidence>
<dbReference type="CDD" id="cd02440">
    <property type="entry name" value="AdoMet_MTases"/>
    <property type="match status" value="1"/>
</dbReference>